<dbReference type="Proteomes" id="UP001164929">
    <property type="component" value="Chromosome 13"/>
</dbReference>
<dbReference type="GO" id="GO:0007018">
    <property type="term" value="P:microtubule-based movement"/>
    <property type="evidence" value="ECO:0007669"/>
    <property type="project" value="InterPro"/>
</dbReference>
<keyword evidence="3" id="KW-0067">ATP-binding</keyword>
<keyword evidence="8" id="KW-1185">Reference proteome</keyword>
<evidence type="ECO:0000256" key="1">
    <source>
        <dbReference type="ARBA" id="ARBA00022701"/>
    </source>
</evidence>
<dbReference type="GO" id="GO:0016887">
    <property type="term" value="F:ATP hydrolysis activity"/>
    <property type="evidence" value="ECO:0007669"/>
    <property type="project" value="TreeGrafter"/>
</dbReference>
<evidence type="ECO:0000256" key="2">
    <source>
        <dbReference type="ARBA" id="ARBA00022741"/>
    </source>
</evidence>
<proteinExistence type="inferred from homology"/>
<reference evidence="7" key="1">
    <citation type="journal article" date="2023" name="Mol. Ecol. Resour.">
        <title>Chromosome-level genome assembly of a triploid poplar Populus alba 'Berolinensis'.</title>
        <authorList>
            <person name="Chen S."/>
            <person name="Yu Y."/>
            <person name="Wang X."/>
            <person name="Wang S."/>
            <person name="Zhang T."/>
            <person name="Zhou Y."/>
            <person name="He R."/>
            <person name="Meng N."/>
            <person name="Wang Y."/>
            <person name="Liu W."/>
            <person name="Liu Z."/>
            <person name="Liu J."/>
            <person name="Guo Q."/>
            <person name="Huang H."/>
            <person name="Sederoff R.R."/>
            <person name="Wang G."/>
            <person name="Qu G."/>
            <person name="Chen S."/>
        </authorList>
    </citation>
    <scope>NUCLEOTIDE SEQUENCE</scope>
    <source>
        <strain evidence="7">SC-2020</strain>
    </source>
</reference>
<evidence type="ECO:0000256" key="3">
    <source>
        <dbReference type="ARBA" id="ARBA00022840"/>
    </source>
</evidence>
<dbReference type="SUPFAM" id="SSF52540">
    <property type="entry name" value="P-loop containing nucleoside triphosphate hydrolases"/>
    <property type="match status" value="1"/>
</dbReference>
<keyword evidence="4" id="KW-0505">Motor protein</keyword>
<dbReference type="GO" id="GO:0005524">
    <property type="term" value="F:ATP binding"/>
    <property type="evidence" value="ECO:0007669"/>
    <property type="project" value="UniProtKB-KW"/>
</dbReference>
<dbReference type="InterPro" id="IPR001752">
    <property type="entry name" value="Kinesin_motor_dom"/>
</dbReference>
<dbReference type="InterPro" id="IPR036961">
    <property type="entry name" value="Kinesin_motor_dom_sf"/>
</dbReference>
<keyword evidence="1" id="KW-0493">Microtubule</keyword>
<dbReference type="GO" id="GO:0005634">
    <property type="term" value="C:nucleus"/>
    <property type="evidence" value="ECO:0007669"/>
    <property type="project" value="TreeGrafter"/>
</dbReference>
<comment type="caution">
    <text evidence="5">Lacks conserved residue(s) required for the propagation of feature annotation.</text>
</comment>
<dbReference type="Pfam" id="PF00225">
    <property type="entry name" value="Kinesin"/>
    <property type="match status" value="1"/>
</dbReference>
<comment type="caution">
    <text evidence="7">The sequence shown here is derived from an EMBL/GenBank/DDBJ whole genome shotgun (WGS) entry which is preliminary data.</text>
</comment>
<dbReference type="GO" id="GO:0005874">
    <property type="term" value="C:microtubule"/>
    <property type="evidence" value="ECO:0007669"/>
    <property type="project" value="UniProtKB-KW"/>
</dbReference>
<dbReference type="InterPro" id="IPR027417">
    <property type="entry name" value="P-loop_NTPase"/>
</dbReference>
<dbReference type="AlphaFoldDB" id="A0AAD6Q0W1"/>
<dbReference type="EMBL" id="JAQIZT010000013">
    <property type="protein sequence ID" value="KAJ6975054.1"/>
    <property type="molecule type" value="Genomic_DNA"/>
</dbReference>
<protein>
    <recommendedName>
        <fullName evidence="6">Kinesin motor domain-containing protein</fullName>
    </recommendedName>
</protein>
<dbReference type="PANTHER" id="PTHR24115:SF1008">
    <property type="entry name" value="KINESIN-LIKE PROTEIN SUBITO"/>
    <property type="match status" value="1"/>
</dbReference>
<comment type="similarity">
    <text evidence="5">Belongs to the TRAFAC class myosin-kinesin ATPase superfamily. Kinesin family.</text>
</comment>
<evidence type="ECO:0000256" key="5">
    <source>
        <dbReference type="PROSITE-ProRule" id="PRU00283"/>
    </source>
</evidence>
<keyword evidence="2" id="KW-0547">Nucleotide-binding</keyword>
<dbReference type="GO" id="GO:0003777">
    <property type="term" value="F:microtubule motor activity"/>
    <property type="evidence" value="ECO:0007669"/>
    <property type="project" value="InterPro"/>
</dbReference>
<gene>
    <name evidence="7" type="ORF">NC653_031022</name>
</gene>
<dbReference type="PANTHER" id="PTHR24115">
    <property type="entry name" value="KINESIN-RELATED"/>
    <property type="match status" value="1"/>
</dbReference>
<feature type="domain" description="Kinesin motor" evidence="6">
    <location>
        <begin position="1"/>
        <end position="73"/>
    </location>
</feature>
<evidence type="ECO:0000313" key="7">
    <source>
        <dbReference type="EMBL" id="KAJ6975054.1"/>
    </source>
</evidence>
<dbReference type="Gene3D" id="3.40.850.10">
    <property type="entry name" value="Kinesin motor domain"/>
    <property type="match status" value="1"/>
</dbReference>
<dbReference type="GO" id="GO:0005871">
    <property type="term" value="C:kinesin complex"/>
    <property type="evidence" value="ECO:0007669"/>
    <property type="project" value="TreeGrafter"/>
</dbReference>
<evidence type="ECO:0000256" key="4">
    <source>
        <dbReference type="ARBA" id="ARBA00023175"/>
    </source>
</evidence>
<dbReference type="PROSITE" id="PS50067">
    <property type="entry name" value="KINESIN_MOTOR_2"/>
    <property type="match status" value="1"/>
</dbReference>
<dbReference type="GO" id="GO:0008017">
    <property type="term" value="F:microtubule binding"/>
    <property type="evidence" value="ECO:0007669"/>
    <property type="project" value="InterPro"/>
</dbReference>
<accession>A0AAD6Q0W1</accession>
<dbReference type="InterPro" id="IPR027640">
    <property type="entry name" value="Kinesin-like_fam"/>
</dbReference>
<organism evidence="7 8">
    <name type="scientific">Populus alba x Populus x berolinensis</name>
    <dbReference type="NCBI Taxonomy" id="444605"/>
    <lineage>
        <taxon>Eukaryota</taxon>
        <taxon>Viridiplantae</taxon>
        <taxon>Streptophyta</taxon>
        <taxon>Embryophyta</taxon>
        <taxon>Tracheophyta</taxon>
        <taxon>Spermatophyta</taxon>
        <taxon>Magnoliopsida</taxon>
        <taxon>eudicotyledons</taxon>
        <taxon>Gunneridae</taxon>
        <taxon>Pentapetalae</taxon>
        <taxon>rosids</taxon>
        <taxon>fabids</taxon>
        <taxon>Malpighiales</taxon>
        <taxon>Salicaceae</taxon>
        <taxon>Saliceae</taxon>
        <taxon>Populus</taxon>
    </lineage>
</organism>
<name>A0AAD6Q0W1_9ROSI</name>
<evidence type="ECO:0000259" key="6">
    <source>
        <dbReference type="PROSITE" id="PS50067"/>
    </source>
</evidence>
<evidence type="ECO:0000313" key="8">
    <source>
        <dbReference type="Proteomes" id="UP001164929"/>
    </source>
</evidence>
<sequence>MVFGLCLRSLLEHQSNPKKPLKMHFKNSMLTRYLRDYLEGKRRMTLILTVKPGEHDYSDTSYLLRQASPFMKIKFTNVEEPSMFLNKRHIEMLPRVEQAKKMKCSGRYAKTEEGKSVRDEHQLLPKVTKESTHRTLFLLLQSSLTLVDFAKGEKPFIVMQNFAKAFMECLEAI</sequence>